<dbReference type="Pfam" id="PF01872">
    <property type="entry name" value="RibD_C"/>
    <property type="match status" value="1"/>
</dbReference>
<reference evidence="2" key="1">
    <citation type="submission" date="2016-09" db="EMBL/GenBank/DDBJ databases">
        <title>Draft genome of thermotolerant cyanobacterium Desertifilum sp. strain IPPAS B-1220.</title>
        <authorList>
            <person name="Sinetova M.A."/>
            <person name="Bolakhan K."/>
            <person name="Zayadan B.K."/>
            <person name="Mironov K.S."/>
            <person name="Ustinova V."/>
            <person name="Kupriyanova E.V."/>
            <person name="Sidorov R.A."/>
            <person name="Skrypnik A.N."/>
            <person name="Gogoleva N.E."/>
            <person name="Gogolev Y.V."/>
            <person name="Los D.A."/>
        </authorList>
    </citation>
    <scope>NUCLEOTIDE SEQUENCE [LARGE SCALE GENOMIC DNA]</scope>
    <source>
        <strain evidence="2">IPPAS B-1220</strain>
    </source>
</reference>
<dbReference type="GO" id="GO:0008703">
    <property type="term" value="F:5-amino-6-(5-phosphoribosylamino)uracil reductase activity"/>
    <property type="evidence" value="ECO:0007669"/>
    <property type="project" value="InterPro"/>
</dbReference>
<dbReference type="AlphaFoldDB" id="A0A1E5QCZ3"/>
<dbReference type="OrthoDB" id="195113at2"/>
<dbReference type="InterPro" id="IPR002734">
    <property type="entry name" value="RibDG_C"/>
</dbReference>
<gene>
    <name evidence="2" type="ORF">BH720_24720</name>
</gene>
<organism evidence="2">
    <name type="scientific">Desertifilum tharense IPPAS B-1220</name>
    <dbReference type="NCBI Taxonomy" id="1781255"/>
    <lineage>
        <taxon>Bacteria</taxon>
        <taxon>Bacillati</taxon>
        <taxon>Cyanobacteriota</taxon>
        <taxon>Cyanophyceae</taxon>
        <taxon>Desertifilales</taxon>
        <taxon>Desertifilaceae</taxon>
        <taxon>Desertifilum</taxon>
    </lineage>
</organism>
<accession>A0A1E5QCZ3</accession>
<dbReference type="InterPro" id="IPR050765">
    <property type="entry name" value="Riboflavin_Biosynth_HTPR"/>
</dbReference>
<dbReference type="RefSeq" id="WP_069969901.1">
    <property type="nucleotide sequence ID" value="NZ_CM124774.1"/>
</dbReference>
<proteinExistence type="predicted"/>
<feature type="domain" description="Bacterial bifunctional deaminase-reductase C-terminal" evidence="1">
    <location>
        <begin position="2"/>
        <end position="161"/>
    </location>
</feature>
<comment type="caution">
    <text evidence="2">The sequence shown here is derived from an EMBL/GenBank/DDBJ whole genome shotgun (WGS) entry which is preliminary data.</text>
</comment>
<dbReference type="PANTHER" id="PTHR38011">
    <property type="entry name" value="DIHYDROFOLATE REDUCTASE FAMILY PROTEIN (AFU_ORTHOLOGUE AFUA_8G06820)"/>
    <property type="match status" value="1"/>
</dbReference>
<dbReference type="EMBL" id="MJGC01000127">
    <property type="protein sequence ID" value="OEJ72481.1"/>
    <property type="molecule type" value="Genomic_DNA"/>
</dbReference>
<dbReference type="GO" id="GO:0009231">
    <property type="term" value="P:riboflavin biosynthetic process"/>
    <property type="evidence" value="ECO:0007669"/>
    <property type="project" value="InterPro"/>
</dbReference>
<dbReference type="PANTHER" id="PTHR38011:SF11">
    <property type="entry name" value="2,5-DIAMINO-6-RIBOSYLAMINO-4(3H)-PYRIMIDINONE 5'-PHOSPHATE REDUCTASE"/>
    <property type="match status" value="1"/>
</dbReference>
<evidence type="ECO:0000259" key="1">
    <source>
        <dbReference type="Pfam" id="PF01872"/>
    </source>
</evidence>
<dbReference type="SUPFAM" id="SSF53597">
    <property type="entry name" value="Dihydrofolate reductase-like"/>
    <property type="match status" value="1"/>
</dbReference>
<sequence length="167" mass="18726">MRKVILYIASSLDGYIARTSGEVDWLFTDDDYGYSKFFATIDTVLMGRLTYEQVLSFGDYPYTGTQGFVFSKTPQSDSSNLVEFINRDPAAFIGELKQQPGKSIWLVGDAGLIQSCFEQIDEFILSIHPIILGEGILLFLPPLSQADLKLQHCQTFDSGLVQLTYSR</sequence>
<protein>
    <submittedName>
        <fullName evidence="2">Riboflavin biosynthesis protein RibD</fullName>
    </submittedName>
</protein>
<dbReference type="InterPro" id="IPR024072">
    <property type="entry name" value="DHFR-like_dom_sf"/>
</dbReference>
<name>A0A1E5QCZ3_9CYAN</name>
<dbReference type="Gene3D" id="3.40.430.10">
    <property type="entry name" value="Dihydrofolate Reductase, subunit A"/>
    <property type="match status" value="1"/>
</dbReference>
<dbReference type="STRING" id="1781255.BH720_24720"/>
<evidence type="ECO:0000313" key="2">
    <source>
        <dbReference type="EMBL" id="OEJ72481.1"/>
    </source>
</evidence>